<protein>
    <submittedName>
        <fullName evidence="1">Uncharacterized protein</fullName>
    </submittedName>
</protein>
<dbReference type="Proteomes" id="UP000281261">
    <property type="component" value="Unassembled WGS sequence"/>
</dbReference>
<dbReference type="AlphaFoldDB" id="A0A420ZBW5"/>
<dbReference type="EMBL" id="QMNG01000040">
    <property type="protein sequence ID" value="RLC36640.1"/>
    <property type="molecule type" value="Genomic_DNA"/>
</dbReference>
<comment type="caution">
    <text evidence="1">The sequence shown here is derived from an EMBL/GenBank/DDBJ whole genome shotgun (WGS) entry which is preliminary data.</text>
</comment>
<reference evidence="1 2" key="1">
    <citation type="submission" date="2018-06" db="EMBL/GenBank/DDBJ databases">
        <title>Extensive metabolic versatility and redundancy in microbially diverse, dynamic hydrothermal sediments.</title>
        <authorList>
            <person name="Dombrowski N."/>
            <person name="Teske A."/>
            <person name="Baker B.J."/>
        </authorList>
    </citation>
    <scope>NUCLEOTIDE SEQUENCE [LARGE SCALE GENOMIC DNA]</scope>
    <source>
        <strain evidence="1">B79_G16</strain>
    </source>
</reference>
<accession>A0A420ZBW5</accession>
<gene>
    <name evidence="1" type="ORF">DRH29_04200</name>
</gene>
<evidence type="ECO:0000313" key="1">
    <source>
        <dbReference type="EMBL" id="RLC36640.1"/>
    </source>
</evidence>
<name>A0A420ZBW5_UNCK3</name>
<proteinExistence type="predicted"/>
<evidence type="ECO:0000313" key="2">
    <source>
        <dbReference type="Proteomes" id="UP000281261"/>
    </source>
</evidence>
<organism evidence="1 2">
    <name type="scientific">candidate division Kazan bacterium</name>
    <dbReference type="NCBI Taxonomy" id="2202143"/>
    <lineage>
        <taxon>Bacteria</taxon>
        <taxon>Bacteria division Kazan-3B-28</taxon>
    </lineage>
</organism>
<sequence>MGFNDIIIEKLDEIDIDTILRSLIEDSDLEEVVSVLDIIAQETENKNIQMFDEDDVRCYPVQQSDR</sequence>